<comment type="caution">
    <text evidence="1">The sequence shown here is derived from an EMBL/GenBank/DDBJ whole genome shotgun (WGS) entry which is preliminary data.</text>
</comment>
<dbReference type="Proteomes" id="UP000735302">
    <property type="component" value="Unassembled WGS sequence"/>
</dbReference>
<keyword evidence="2" id="KW-1185">Reference proteome</keyword>
<gene>
    <name evidence="1" type="ORF">PoB_007373200</name>
</gene>
<accession>A0AAV4DT85</accession>
<sequence>MQKTQNKKEQSYPIPVTSSVPVLYDPQVVKLITACPWSSVSPWPTPDPPRLLAPPNRQSFESSIPLLCNSWWFRPCNYRINQLFTFSGELSEPPSTVCHALCYLTKDD</sequence>
<reference evidence="1 2" key="1">
    <citation type="journal article" date="2021" name="Elife">
        <title>Chloroplast acquisition without the gene transfer in kleptoplastic sea slugs, Plakobranchus ocellatus.</title>
        <authorList>
            <person name="Maeda T."/>
            <person name="Takahashi S."/>
            <person name="Yoshida T."/>
            <person name="Shimamura S."/>
            <person name="Takaki Y."/>
            <person name="Nagai Y."/>
            <person name="Toyoda A."/>
            <person name="Suzuki Y."/>
            <person name="Arimoto A."/>
            <person name="Ishii H."/>
            <person name="Satoh N."/>
            <person name="Nishiyama T."/>
            <person name="Hasebe M."/>
            <person name="Maruyama T."/>
            <person name="Minagawa J."/>
            <person name="Obokata J."/>
            <person name="Shigenobu S."/>
        </authorList>
    </citation>
    <scope>NUCLEOTIDE SEQUENCE [LARGE SCALE GENOMIC DNA]</scope>
</reference>
<organism evidence="1 2">
    <name type="scientific">Plakobranchus ocellatus</name>
    <dbReference type="NCBI Taxonomy" id="259542"/>
    <lineage>
        <taxon>Eukaryota</taxon>
        <taxon>Metazoa</taxon>
        <taxon>Spiralia</taxon>
        <taxon>Lophotrochozoa</taxon>
        <taxon>Mollusca</taxon>
        <taxon>Gastropoda</taxon>
        <taxon>Heterobranchia</taxon>
        <taxon>Euthyneura</taxon>
        <taxon>Panpulmonata</taxon>
        <taxon>Sacoglossa</taxon>
        <taxon>Placobranchoidea</taxon>
        <taxon>Plakobranchidae</taxon>
        <taxon>Plakobranchus</taxon>
    </lineage>
</organism>
<dbReference type="EMBL" id="BLXT01008287">
    <property type="protein sequence ID" value="GFO47227.1"/>
    <property type="molecule type" value="Genomic_DNA"/>
</dbReference>
<protein>
    <submittedName>
        <fullName evidence="1">Uncharacterized protein</fullName>
    </submittedName>
</protein>
<proteinExistence type="predicted"/>
<evidence type="ECO:0000313" key="2">
    <source>
        <dbReference type="Proteomes" id="UP000735302"/>
    </source>
</evidence>
<name>A0AAV4DT85_9GAST</name>
<dbReference type="AlphaFoldDB" id="A0AAV4DT85"/>
<evidence type="ECO:0000313" key="1">
    <source>
        <dbReference type="EMBL" id="GFO47227.1"/>
    </source>
</evidence>